<feature type="domain" description="Rhodopsin" evidence="7">
    <location>
        <begin position="28"/>
        <end position="211"/>
    </location>
</feature>
<evidence type="ECO:0000256" key="2">
    <source>
        <dbReference type="ARBA" id="ARBA00022692"/>
    </source>
</evidence>
<dbReference type="PANTHER" id="PTHR33048">
    <property type="entry name" value="PTH11-LIKE INTEGRAL MEMBRANE PROTEIN (AFU_ORTHOLOGUE AFUA_5G11245)"/>
    <property type="match status" value="1"/>
</dbReference>
<dbReference type="Proteomes" id="UP000481861">
    <property type="component" value="Unassembled WGS sequence"/>
</dbReference>
<evidence type="ECO:0000259" key="7">
    <source>
        <dbReference type="Pfam" id="PF20684"/>
    </source>
</evidence>
<comment type="caution">
    <text evidence="8">The sequence shown here is derived from an EMBL/GenBank/DDBJ whole genome shotgun (WGS) entry which is preliminary data.</text>
</comment>
<accession>A0A7C8MND2</accession>
<dbReference type="InterPro" id="IPR049326">
    <property type="entry name" value="Rhodopsin_dom_fungi"/>
</dbReference>
<keyword evidence="3 6" id="KW-1133">Transmembrane helix</keyword>
<evidence type="ECO:0000256" key="3">
    <source>
        <dbReference type="ARBA" id="ARBA00022989"/>
    </source>
</evidence>
<dbReference type="EMBL" id="JAADJZ010000012">
    <property type="protein sequence ID" value="KAF2871085.1"/>
    <property type="molecule type" value="Genomic_DNA"/>
</dbReference>
<keyword evidence="4 6" id="KW-0472">Membrane</keyword>
<gene>
    <name evidence="8" type="ORF">BDV95DRAFT_54180</name>
</gene>
<feature type="transmembrane region" description="Helical" evidence="6">
    <location>
        <begin position="124"/>
        <end position="147"/>
    </location>
</feature>
<evidence type="ECO:0000256" key="4">
    <source>
        <dbReference type="ARBA" id="ARBA00023136"/>
    </source>
</evidence>
<organism evidence="8 9">
    <name type="scientific">Massariosphaeria phaeospora</name>
    <dbReference type="NCBI Taxonomy" id="100035"/>
    <lineage>
        <taxon>Eukaryota</taxon>
        <taxon>Fungi</taxon>
        <taxon>Dikarya</taxon>
        <taxon>Ascomycota</taxon>
        <taxon>Pezizomycotina</taxon>
        <taxon>Dothideomycetes</taxon>
        <taxon>Pleosporomycetidae</taxon>
        <taxon>Pleosporales</taxon>
        <taxon>Pleosporales incertae sedis</taxon>
        <taxon>Massariosphaeria</taxon>
    </lineage>
</organism>
<comment type="subcellular location">
    <subcellularLocation>
        <location evidence="1">Membrane</location>
        <topology evidence="1">Multi-pass membrane protein</topology>
    </subcellularLocation>
</comment>
<dbReference type="Pfam" id="PF20684">
    <property type="entry name" value="Fung_rhodopsin"/>
    <property type="match status" value="1"/>
</dbReference>
<evidence type="ECO:0000256" key="6">
    <source>
        <dbReference type="SAM" id="Phobius"/>
    </source>
</evidence>
<feature type="transmembrane region" description="Helical" evidence="6">
    <location>
        <begin position="88"/>
        <end position="112"/>
    </location>
</feature>
<feature type="transmembrane region" description="Helical" evidence="6">
    <location>
        <begin position="12"/>
        <end position="32"/>
    </location>
</feature>
<reference evidence="8 9" key="1">
    <citation type="submission" date="2020-01" db="EMBL/GenBank/DDBJ databases">
        <authorList>
            <consortium name="DOE Joint Genome Institute"/>
            <person name="Haridas S."/>
            <person name="Albert R."/>
            <person name="Binder M."/>
            <person name="Bloem J."/>
            <person name="Labutti K."/>
            <person name="Salamov A."/>
            <person name="Andreopoulos B."/>
            <person name="Baker S.E."/>
            <person name="Barry K."/>
            <person name="Bills G."/>
            <person name="Bluhm B.H."/>
            <person name="Cannon C."/>
            <person name="Castanera R."/>
            <person name="Culley D.E."/>
            <person name="Daum C."/>
            <person name="Ezra D."/>
            <person name="Gonzalez J.B."/>
            <person name="Henrissat B."/>
            <person name="Kuo A."/>
            <person name="Liang C."/>
            <person name="Lipzen A."/>
            <person name="Lutzoni F."/>
            <person name="Magnuson J."/>
            <person name="Mondo S."/>
            <person name="Nolan M."/>
            <person name="Ohm R."/>
            <person name="Pangilinan J."/>
            <person name="Park H.-J.H."/>
            <person name="Ramirez L."/>
            <person name="Alfaro M."/>
            <person name="Sun H."/>
            <person name="Tritt A."/>
            <person name="Yoshinaga Y."/>
            <person name="Zwiers L.-H.L."/>
            <person name="Turgeon B.G."/>
            <person name="Goodwin S.B."/>
            <person name="Spatafora J.W."/>
            <person name="Crous P.W."/>
            <person name="Grigoriev I.V."/>
        </authorList>
    </citation>
    <scope>NUCLEOTIDE SEQUENCE [LARGE SCALE GENOMIC DNA]</scope>
    <source>
        <strain evidence="8 9">CBS 611.86</strain>
    </source>
</reference>
<evidence type="ECO:0000313" key="9">
    <source>
        <dbReference type="Proteomes" id="UP000481861"/>
    </source>
</evidence>
<sequence>MVELDGNSNQVIALHIACIIITSVAIALRFAARYRKRQSFAWDDGFMIVAWVTLMVYLGLVIKLTYMGSTMLTTAAIPPHDMINIFKLSYICGIIFETVNITVKVSILCFYTRIFTLEVIRREAYTVGAICAAWYTASVLVTAFQCVPVHKVWRRNAPGTCINLDGFILGYEVTNALLDIVLIVLPLRLIHSLNLDKRQKLLLSSIFLLGGL</sequence>
<keyword evidence="2 6" id="KW-0812">Transmembrane</keyword>
<dbReference type="AlphaFoldDB" id="A0A7C8MND2"/>
<dbReference type="OrthoDB" id="5378633at2759"/>
<protein>
    <recommendedName>
        <fullName evidence="7">Rhodopsin domain-containing protein</fullName>
    </recommendedName>
</protein>
<name>A0A7C8MND2_9PLEO</name>
<dbReference type="InterPro" id="IPR052337">
    <property type="entry name" value="SAT4-like"/>
</dbReference>
<feature type="transmembrane region" description="Helical" evidence="6">
    <location>
        <begin position="167"/>
        <end position="190"/>
    </location>
</feature>
<evidence type="ECO:0000256" key="1">
    <source>
        <dbReference type="ARBA" id="ARBA00004141"/>
    </source>
</evidence>
<evidence type="ECO:0000313" key="8">
    <source>
        <dbReference type="EMBL" id="KAF2871085.1"/>
    </source>
</evidence>
<dbReference type="GO" id="GO:0016020">
    <property type="term" value="C:membrane"/>
    <property type="evidence" value="ECO:0007669"/>
    <property type="project" value="UniProtKB-SubCell"/>
</dbReference>
<evidence type="ECO:0000256" key="5">
    <source>
        <dbReference type="ARBA" id="ARBA00038359"/>
    </source>
</evidence>
<feature type="transmembrane region" description="Helical" evidence="6">
    <location>
        <begin position="44"/>
        <end position="68"/>
    </location>
</feature>
<keyword evidence="9" id="KW-1185">Reference proteome</keyword>
<proteinExistence type="inferred from homology"/>
<comment type="similarity">
    <text evidence="5">Belongs to the SAT4 family.</text>
</comment>
<dbReference type="PANTHER" id="PTHR33048:SF47">
    <property type="entry name" value="INTEGRAL MEMBRANE PROTEIN-RELATED"/>
    <property type="match status" value="1"/>
</dbReference>